<protein>
    <submittedName>
        <fullName evidence="2">Uncharacterized protein</fullName>
    </submittedName>
</protein>
<sequence>MLLLTGKEETQSSSDMAGSSGVHSLEPASLGGNCNRNHKILGGPRCFYTPLHDPGTMGYKAIMFLILFVTVLADRSHCGLIPHDDLRNQMLKANNSITEALDSENGKMPTNALPNIPKDVKTLSRFAFRRYGDEYPQYPRAQCQAELKSRQNHLEGLGRSINAALEDGLLSQVNPVDKMLFQFGVYQGPFSVAVQREKDIDLLQQAQRKATKVIKWLEHLSYEDRLRELKLLSLEKGKLQGDMALFSA</sequence>
<dbReference type="AlphaFoldDB" id="A0A3M0JYH7"/>
<accession>A0A3M0JYH7</accession>
<gene>
    <name evidence="2" type="ORF">DUI87_18405</name>
</gene>
<dbReference type="Proteomes" id="UP000269221">
    <property type="component" value="Unassembled WGS sequence"/>
</dbReference>
<reference evidence="2 3" key="1">
    <citation type="submission" date="2018-07" db="EMBL/GenBank/DDBJ databases">
        <title>A high quality draft genome assembly of the barn swallow (H. rustica rustica).</title>
        <authorList>
            <person name="Formenti G."/>
            <person name="Chiara M."/>
            <person name="Poveda L."/>
            <person name="Francoijs K.-J."/>
            <person name="Bonisoli-Alquati A."/>
            <person name="Canova L."/>
            <person name="Gianfranceschi L."/>
            <person name="Horner D.S."/>
            <person name="Saino N."/>
        </authorList>
    </citation>
    <scope>NUCLEOTIDE SEQUENCE [LARGE SCALE GENOMIC DNA]</scope>
    <source>
        <strain evidence="2">Chelidonia</strain>
        <tissue evidence="2">Blood</tissue>
    </source>
</reference>
<keyword evidence="3" id="KW-1185">Reference proteome</keyword>
<evidence type="ECO:0000256" key="1">
    <source>
        <dbReference type="SAM" id="MobiDB-lite"/>
    </source>
</evidence>
<evidence type="ECO:0000313" key="3">
    <source>
        <dbReference type="Proteomes" id="UP000269221"/>
    </source>
</evidence>
<proteinExistence type="predicted"/>
<dbReference type="STRING" id="333673.A0A3M0JYH7"/>
<name>A0A3M0JYH7_HIRRU</name>
<organism evidence="2 3">
    <name type="scientific">Hirundo rustica rustica</name>
    <dbReference type="NCBI Taxonomy" id="333673"/>
    <lineage>
        <taxon>Eukaryota</taxon>
        <taxon>Metazoa</taxon>
        <taxon>Chordata</taxon>
        <taxon>Craniata</taxon>
        <taxon>Vertebrata</taxon>
        <taxon>Euteleostomi</taxon>
        <taxon>Archelosauria</taxon>
        <taxon>Archosauria</taxon>
        <taxon>Dinosauria</taxon>
        <taxon>Saurischia</taxon>
        <taxon>Theropoda</taxon>
        <taxon>Coelurosauria</taxon>
        <taxon>Aves</taxon>
        <taxon>Neognathae</taxon>
        <taxon>Neoaves</taxon>
        <taxon>Telluraves</taxon>
        <taxon>Australaves</taxon>
        <taxon>Passeriformes</taxon>
        <taxon>Sylvioidea</taxon>
        <taxon>Hirundinidae</taxon>
        <taxon>Hirundo</taxon>
    </lineage>
</organism>
<dbReference type="EMBL" id="QRBI01000123">
    <property type="protein sequence ID" value="RMC05221.1"/>
    <property type="molecule type" value="Genomic_DNA"/>
</dbReference>
<evidence type="ECO:0000313" key="2">
    <source>
        <dbReference type="EMBL" id="RMC05221.1"/>
    </source>
</evidence>
<feature type="region of interest" description="Disordered" evidence="1">
    <location>
        <begin position="1"/>
        <end position="23"/>
    </location>
</feature>
<comment type="caution">
    <text evidence="2">The sequence shown here is derived from an EMBL/GenBank/DDBJ whole genome shotgun (WGS) entry which is preliminary data.</text>
</comment>
<feature type="compositionally biased region" description="Basic and acidic residues" evidence="1">
    <location>
        <begin position="1"/>
        <end position="10"/>
    </location>
</feature>